<evidence type="ECO:0000256" key="3">
    <source>
        <dbReference type="ARBA" id="ARBA00022490"/>
    </source>
</evidence>
<dbReference type="FunFam" id="3.30.230.80:FF:000002">
    <property type="entry name" value="Molecular chaperone HtpG"/>
    <property type="match status" value="1"/>
</dbReference>
<dbReference type="PANTHER" id="PTHR11528">
    <property type="entry name" value="HEAT SHOCK PROTEIN 90 FAMILY MEMBER"/>
    <property type="match status" value="1"/>
</dbReference>
<dbReference type="SUPFAM" id="SSF55874">
    <property type="entry name" value="ATPase domain of HSP90 chaperone/DNA topoisomerase II/histidine kinase"/>
    <property type="match status" value="1"/>
</dbReference>
<keyword evidence="7" id="KW-0143">Chaperone</keyword>
<keyword evidence="5" id="KW-0067">ATP-binding</keyword>
<gene>
    <name evidence="9" type="ORF">METZ01_LOCUS86750</name>
</gene>
<evidence type="ECO:0000256" key="7">
    <source>
        <dbReference type="ARBA" id="ARBA00023186"/>
    </source>
</evidence>
<dbReference type="FunFam" id="3.30.565.10:FF:000009">
    <property type="entry name" value="Molecular chaperone HtpG"/>
    <property type="match status" value="1"/>
</dbReference>
<dbReference type="GO" id="GO:0140662">
    <property type="term" value="F:ATP-dependent protein folding chaperone"/>
    <property type="evidence" value="ECO:0007669"/>
    <property type="project" value="InterPro"/>
</dbReference>
<evidence type="ECO:0000256" key="4">
    <source>
        <dbReference type="ARBA" id="ARBA00022741"/>
    </source>
</evidence>
<dbReference type="Gene3D" id="3.40.50.11260">
    <property type="match status" value="1"/>
</dbReference>
<dbReference type="PRINTS" id="PR00775">
    <property type="entry name" value="HEATSHOCK90"/>
</dbReference>
<dbReference type="SUPFAM" id="SSF54211">
    <property type="entry name" value="Ribosomal protein S5 domain 2-like"/>
    <property type="match status" value="1"/>
</dbReference>
<dbReference type="InterPro" id="IPR019805">
    <property type="entry name" value="Heat_shock_protein_90_CS"/>
</dbReference>
<name>A0A381V0I5_9ZZZZ</name>
<dbReference type="HAMAP" id="MF_00505">
    <property type="entry name" value="HSP90"/>
    <property type="match status" value="1"/>
</dbReference>
<organism evidence="9">
    <name type="scientific">marine metagenome</name>
    <dbReference type="NCBI Taxonomy" id="408172"/>
    <lineage>
        <taxon>unclassified sequences</taxon>
        <taxon>metagenomes</taxon>
        <taxon>ecological metagenomes</taxon>
    </lineage>
</organism>
<dbReference type="Pfam" id="PF13589">
    <property type="entry name" value="HATPase_c_3"/>
    <property type="match status" value="1"/>
</dbReference>
<sequence length="630" mass="70900">MLRGSMAEEKMEFQAEVSKVLGLVINSLYSNKEIFLRELISNASDACDKLRYLSLTDQQLAKGLTEFSINITTVKKDRTITIADNGIGMNNADLVENLGTVARSGTTAFLESLSGDEKKDSALIGQFGVGFYASFSVAEKVEVLTRKAGEKQAWLWTSDGKSSYSIAEAERNDPGTSVTVYLKKEDKDYIEEARIRNIVRTYSDHISIPIMLAGKEGDTQINTGSAIWTRQKKDITDEQYKEFYHHVANVYDEPWLTLHNRAEGKIEYTNLMFIPSSKPYDLMNPDRKNRLQLYVKRVFITDDCDDLMPAYLRFVRGIVDSEDLPLNVSREMLQHNVVVKRIRSALIRRVFNELKKKAEKDPEEYSKFWANFGAVLKEGLYEDHENRDKILEIVRFNSTASDKLISLAEYVERMKKGQTEIYYISGEGLDLVKASPQLEGFKARGIEVLLMTDPVDEFWLPMVGQFDEKPFTSATSGSVDLSKIKNVKDKKENDDKNEATKADDASVAKLILALKESLGETVKDVCSSDRLTDSAVCLVAGEGDMDLHLERMLKMQGQMEVPTAARVLEINPAHPLIIKMSEVVNKPAKKTALNDMALLLFDQARIIEGEPVSDPAAFSQRLNSILEQGL</sequence>
<evidence type="ECO:0000256" key="1">
    <source>
        <dbReference type="ARBA" id="ARBA00004496"/>
    </source>
</evidence>
<reference evidence="9" key="1">
    <citation type="submission" date="2018-05" db="EMBL/GenBank/DDBJ databases">
        <authorList>
            <person name="Lanie J.A."/>
            <person name="Ng W.-L."/>
            <person name="Kazmierczak K.M."/>
            <person name="Andrzejewski T.M."/>
            <person name="Davidsen T.M."/>
            <person name="Wayne K.J."/>
            <person name="Tettelin H."/>
            <person name="Glass J.I."/>
            <person name="Rusch D."/>
            <person name="Podicherti R."/>
            <person name="Tsui H.-C.T."/>
            <person name="Winkler M.E."/>
        </authorList>
    </citation>
    <scope>NUCLEOTIDE SEQUENCE</scope>
</reference>
<dbReference type="PIRSF" id="PIRSF002583">
    <property type="entry name" value="Hsp90"/>
    <property type="match status" value="1"/>
</dbReference>
<dbReference type="PROSITE" id="PS00298">
    <property type="entry name" value="HSP90"/>
    <property type="match status" value="1"/>
</dbReference>
<evidence type="ECO:0000259" key="8">
    <source>
        <dbReference type="SMART" id="SM00387"/>
    </source>
</evidence>
<dbReference type="CDD" id="cd16927">
    <property type="entry name" value="HATPase_Hsp90-like"/>
    <property type="match status" value="1"/>
</dbReference>
<dbReference type="SUPFAM" id="SSF110942">
    <property type="entry name" value="HSP90 C-terminal domain"/>
    <property type="match status" value="1"/>
</dbReference>
<evidence type="ECO:0000256" key="6">
    <source>
        <dbReference type="ARBA" id="ARBA00023016"/>
    </source>
</evidence>
<dbReference type="GO" id="GO:0005737">
    <property type="term" value="C:cytoplasm"/>
    <property type="evidence" value="ECO:0007669"/>
    <property type="project" value="UniProtKB-SubCell"/>
</dbReference>
<keyword evidence="3" id="KW-0963">Cytoplasm</keyword>
<dbReference type="InterPro" id="IPR036890">
    <property type="entry name" value="HATPase_C_sf"/>
</dbReference>
<dbReference type="InterPro" id="IPR020568">
    <property type="entry name" value="Ribosomal_Su5_D2-typ_SF"/>
</dbReference>
<dbReference type="AlphaFoldDB" id="A0A381V0I5"/>
<dbReference type="InterPro" id="IPR001404">
    <property type="entry name" value="Hsp90_fam"/>
</dbReference>
<dbReference type="InterPro" id="IPR037196">
    <property type="entry name" value="HSP90_C"/>
</dbReference>
<dbReference type="EMBL" id="UINC01007539">
    <property type="protein sequence ID" value="SVA33896.1"/>
    <property type="molecule type" value="Genomic_DNA"/>
</dbReference>
<feature type="domain" description="Histidine kinase/HSP90-like ATPase" evidence="8">
    <location>
        <begin position="31"/>
        <end position="186"/>
    </location>
</feature>
<proteinExistence type="inferred from homology"/>
<dbReference type="InterPro" id="IPR003594">
    <property type="entry name" value="HATPase_dom"/>
</dbReference>
<dbReference type="InterPro" id="IPR020575">
    <property type="entry name" value="Hsp90_N"/>
</dbReference>
<dbReference type="GO" id="GO:0051082">
    <property type="term" value="F:unfolded protein binding"/>
    <property type="evidence" value="ECO:0007669"/>
    <property type="project" value="InterPro"/>
</dbReference>
<evidence type="ECO:0000256" key="2">
    <source>
        <dbReference type="ARBA" id="ARBA00008239"/>
    </source>
</evidence>
<dbReference type="Pfam" id="PF00183">
    <property type="entry name" value="HSP90"/>
    <property type="match status" value="1"/>
</dbReference>
<comment type="similarity">
    <text evidence="2">Belongs to the heat shock protein 90 family.</text>
</comment>
<evidence type="ECO:0000313" key="9">
    <source>
        <dbReference type="EMBL" id="SVA33896.1"/>
    </source>
</evidence>
<protein>
    <recommendedName>
        <fullName evidence="8">Histidine kinase/HSP90-like ATPase domain-containing protein</fullName>
    </recommendedName>
</protein>
<dbReference type="Gene3D" id="1.20.120.790">
    <property type="entry name" value="Heat shock protein 90, C-terminal domain"/>
    <property type="match status" value="1"/>
</dbReference>
<keyword evidence="4" id="KW-0547">Nucleotide-binding</keyword>
<evidence type="ECO:0000256" key="5">
    <source>
        <dbReference type="ARBA" id="ARBA00022840"/>
    </source>
</evidence>
<dbReference type="SMART" id="SM00387">
    <property type="entry name" value="HATPase_c"/>
    <property type="match status" value="1"/>
</dbReference>
<comment type="subcellular location">
    <subcellularLocation>
        <location evidence="1">Cytoplasm</location>
    </subcellularLocation>
</comment>
<keyword evidence="6" id="KW-0346">Stress response</keyword>
<dbReference type="GO" id="GO:0005524">
    <property type="term" value="F:ATP binding"/>
    <property type="evidence" value="ECO:0007669"/>
    <property type="project" value="UniProtKB-KW"/>
</dbReference>
<dbReference type="NCBIfam" id="NF003555">
    <property type="entry name" value="PRK05218.1"/>
    <property type="match status" value="1"/>
</dbReference>
<dbReference type="Gene3D" id="3.30.565.10">
    <property type="entry name" value="Histidine kinase-like ATPase, C-terminal domain"/>
    <property type="match status" value="1"/>
</dbReference>
<dbReference type="GO" id="GO:0016887">
    <property type="term" value="F:ATP hydrolysis activity"/>
    <property type="evidence" value="ECO:0007669"/>
    <property type="project" value="InterPro"/>
</dbReference>
<dbReference type="Gene3D" id="3.30.230.80">
    <property type="match status" value="1"/>
</dbReference>
<accession>A0A381V0I5</accession>